<feature type="compositionally biased region" description="Basic residues" evidence="1">
    <location>
        <begin position="278"/>
        <end position="298"/>
    </location>
</feature>
<dbReference type="InterPro" id="IPR010319">
    <property type="entry name" value="Transglutaminase-like_Cys_pept"/>
</dbReference>
<dbReference type="AlphaFoldDB" id="I5BWI6"/>
<proteinExistence type="predicted"/>
<dbReference type="STRING" id="204799.GCA_001696575_02342"/>
<evidence type="ECO:0000313" key="2">
    <source>
        <dbReference type="EMBL" id="EIM73938.1"/>
    </source>
</evidence>
<feature type="compositionally biased region" description="Low complexity" evidence="1">
    <location>
        <begin position="179"/>
        <end position="189"/>
    </location>
</feature>
<dbReference type="PANTHER" id="PTHR39327">
    <property type="match status" value="1"/>
</dbReference>
<protein>
    <submittedName>
        <fullName evidence="2">Transglutaminase</fullName>
    </submittedName>
</protein>
<dbReference type="EMBL" id="AJXZ01000033">
    <property type="protein sequence ID" value="EIM73938.1"/>
    <property type="molecule type" value="Genomic_DNA"/>
</dbReference>
<feature type="region of interest" description="Disordered" evidence="1">
    <location>
        <begin position="275"/>
        <end position="298"/>
    </location>
</feature>
<accession>I5BWI6</accession>
<evidence type="ECO:0000256" key="1">
    <source>
        <dbReference type="SAM" id="MobiDB-lite"/>
    </source>
</evidence>
<feature type="region of interest" description="Disordered" evidence="1">
    <location>
        <begin position="179"/>
        <end position="217"/>
    </location>
</feature>
<organism evidence="2 3">
    <name type="scientific">Nitratireductor aquibiodomus RA22</name>
    <dbReference type="NCBI Taxonomy" id="1189611"/>
    <lineage>
        <taxon>Bacteria</taxon>
        <taxon>Pseudomonadati</taxon>
        <taxon>Pseudomonadota</taxon>
        <taxon>Alphaproteobacteria</taxon>
        <taxon>Hyphomicrobiales</taxon>
        <taxon>Phyllobacteriaceae</taxon>
        <taxon>Nitratireductor</taxon>
    </lineage>
</organism>
<dbReference type="PANTHER" id="PTHR39327:SF1">
    <property type="entry name" value="BLR5470 PROTEIN"/>
    <property type="match status" value="1"/>
</dbReference>
<reference evidence="2 3" key="1">
    <citation type="journal article" date="2012" name="J. Bacteriol.">
        <title>Genome Sequence of Nitratireductor aquibiodomus Strain RA22.</title>
        <authorList>
            <person name="Singh A."/>
            <person name="Jangir P.K."/>
            <person name="Kumari C."/>
            <person name="Sharma R."/>
        </authorList>
    </citation>
    <scope>NUCLEOTIDE SEQUENCE [LARGE SCALE GENOMIC DNA]</scope>
    <source>
        <strain evidence="2 3">RA22</strain>
    </source>
</reference>
<dbReference type="Gene3D" id="3.10.620.30">
    <property type="match status" value="1"/>
</dbReference>
<comment type="caution">
    <text evidence="2">The sequence shown here is derived from an EMBL/GenBank/DDBJ whole genome shotgun (WGS) entry which is preliminary data.</text>
</comment>
<dbReference type="Proteomes" id="UP000004622">
    <property type="component" value="Unassembled WGS sequence"/>
</dbReference>
<evidence type="ECO:0000313" key="3">
    <source>
        <dbReference type="Proteomes" id="UP000004622"/>
    </source>
</evidence>
<gene>
    <name evidence="2" type="ORF">A33O_13438</name>
</gene>
<dbReference type="MEROPS" id="M24.001"/>
<sequence>MTAPAGATGMMATGGFTSQPIGHYEFCKANPVECSIRMRDQGPEHMTKTLWKTVSDVNAAVNRAVKPMNDIDIYGAEEVWTYPSTGVGDCEDYVLEKRRALKRAGLSLTNLLITVVRKPNGEGHAVLTVRTDRGDFVLDNLNDSVKLWSATNYRYLKRQASNHTDGGSAFGRATTRLSARSANNRSRPPQSSSQLASRSLCVPPDAQRSKPLINHRNSPKTGFHFSVRCPKLSEPAETGVLDAWLHVFAGPTGFVPCGGASDGCGLSHRRFCADPSHRGCRKRRPRRATTRAAGRRGP</sequence>
<name>I5BWI6_9HYPH</name>
<dbReference type="Pfam" id="PF06035">
    <property type="entry name" value="Peptidase_C93"/>
    <property type="match status" value="1"/>
</dbReference>